<feature type="transmembrane region" description="Helical" evidence="1">
    <location>
        <begin position="230"/>
        <end position="253"/>
    </location>
</feature>
<evidence type="ECO:0000259" key="2">
    <source>
        <dbReference type="Pfam" id="PF13386"/>
    </source>
</evidence>
<sequence>MIASCAPSGDLYAGEPIGLAVFALVGLLGGAHCIGMCGPLVTMYADRLRASTRRGDSLTLTHVTQHGLFNLGRTTSYALLGGLFGLAGNLVFVSGRQVTAIASDVHAITGLIVGTLIVAIGLRYVVGNHAHDISIPGTARLSGVISAKLVPRVDRWVGNWRIAGLGAAHGLLPCPLLYPAFLYAFVQGDPIGGAAALGVLGLGTIPAVFLTGTVFQSIDTQTRVQLHRVLGVAFVLLGYIPLQHGLAMFGVALPHPPIPYYQPL</sequence>
<dbReference type="EMBL" id="CP064786">
    <property type="protein sequence ID" value="QSG01841.1"/>
    <property type="molecule type" value="Genomic_DNA"/>
</dbReference>
<feature type="transmembrane region" description="Helical" evidence="1">
    <location>
        <begin position="17"/>
        <end position="45"/>
    </location>
</feature>
<feature type="transmembrane region" description="Helical" evidence="1">
    <location>
        <begin position="107"/>
        <end position="126"/>
    </location>
</feature>
<feature type="transmembrane region" description="Helical" evidence="1">
    <location>
        <begin position="162"/>
        <end position="185"/>
    </location>
</feature>
<keyword evidence="1" id="KW-0812">Transmembrane</keyword>
<accession>A0A897MNA4</accession>
<evidence type="ECO:0000313" key="4">
    <source>
        <dbReference type="Proteomes" id="UP000663586"/>
    </source>
</evidence>
<feature type="transmembrane region" description="Helical" evidence="1">
    <location>
        <begin position="77"/>
        <end position="95"/>
    </location>
</feature>
<dbReference type="PANTHER" id="PTHR42208:SF1">
    <property type="entry name" value="HEAVY METAL TRANSPORTER"/>
    <property type="match status" value="1"/>
</dbReference>
<evidence type="ECO:0000313" key="3">
    <source>
        <dbReference type="EMBL" id="QSG01841.1"/>
    </source>
</evidence>
<organism evidence="3 4">
    <name type="scientific">Natranaeroarchaeum sulfidigenes</name>
    <dbReference type="NCBI Taxonomy" id="2784880"/>
    <lineage>
        <taxon>Archaea</taxon>
        <taxon>Methanobacteriati</taxon>
        <taxon>Methanobacteriota</taxon>
        <taxon>Stenosarchaea group</taxon>
        <taxon>Halobacteria</taxon>
        <taxon>Halobacteriales</taxon>
        <taxon>Natronoarchaeaceae</taxon>
        <taxon>Natranaeroarchaeum</taxon>
    </lineage>
</organism>
<dbReference type="KEGG" id="hara:AArcS_0614"/>
<name>A0A897MNA4_9EURY</name>
<keyword evidence="1" id="KW-0472">Membrane</keyword>
<dbReference type="InterPro" id="IPR039447">
    <property type="entry name" value="UreH-like_TM_dom"/>
</dbReference>
<feature type="transmembrane region" description="Helical" evidence="1">
    <location>
        <begin position="191"/>
        <end position="218"/>
    </location>
</feature>
<dbReference type="AlphaFoldDB" id="A0A897MNA4"/>
<proteinExistence type="predicted"/>
<evidence type="ECO:0000256" key="1">
    <source>
        <dbReference type="SAM" id="Phobius"/>
    </source>
</evidence>
<dbReference type="Proteomes" id="UP000663586">
    <property type="component" value="Chromosome"/>
</dbReference>
<reference evidence="3" key="1">
    <citation type="submission" date="2020-11" db="EMBL/GenBank/DDBJ databases">
        <title>Carbohydrate-dependent, anaerobic sulfur respiration: A novel catabolism in halophilic archaea.</title>
        <authorList>
            <person name="Sorokin D.Y."/>
            <person name="Messina E."/>
            <person name="Smedile F."/>
            <person name="La Cono V."/>
            <person name="Hallsworth J.E."/>
            <person name="Yakimov M.M."/>
        </authorList>
    </citation>
    <scope>NUCLEOTIDE SEQUENCE</scope>
    <source>
        <strain evidence="3">AArc-S</strain>
    </source>
</reference>
<dbReference type="Pfam" id="PF13386">
    <property type="entry name" value="DsbD_2"/>
    <property type="match status" value="1"/>
</dbReference>
<keyword evidence="1" id="KW-1133">Transmembrane helix</keyword>
<keyword evidence="4" id="KW-1185">Reference proteome</keyword>
<dbReference type="GeneID" id="70683995"/>
<feature type="domain" description="Urease accessory protein UreH-like transmembrane" evidence="2">
    <location>
        <begin position="22"/>
        <end position="239"/>
    </location>
</feature>
<gene>
    <name evidence="3" type="primary">tauE</name>
    <name evidence="3" type="ORF">AArcS_0614</name>
</gene>
<dbReference type="PANTHER" id="PTHR42208">
    <property type="entry name" value="HEAVY METAL TRANSPORTER-RELATED"/>
    <property type="match status" value="1"/>
</dbReference>
<dbReference type="RefSeq" id="WP_238478948.1">
    <property type="nucleotide sequence ID" value="NZ_CP064786.1"/>
</dbReference>
<protein>
    <submittedName>
        <fullName evidence="3">Sulfite exporter TauE/SafE</fullName>
    </submittedName>
</protein>